<dbReference type="GO" id="GO:0016491">
    <property type="term" value="F:oxidoreductase activity"/>
    <property type="evidence" value="ECO:0007669"/>
    <property type="project" value="UniProtKB-KW"/>
</dbReference>
<organism evidence="5 6">
    <name type="scientific">Pinctada imbricata</name>
    <name type="common">Atlantic pearl-oyster</name>
    <name type="synonym">Pinctada martensii</name>
    <dbReference type="NCBI Taxonomy" id="66713"/>
    <lineage>
        <taxon>Eukaryota</taxon>
        <taxon>Metazoa</taxon>
        <taxon>Spiralia</taxon>
        <taxon>Lophotrochozoa</taxon>
        <taxon>Mollusca</taxon>
        <taxon>Bivalvia</taxon>
        <taxon>Autobranchia</taxon>
        <taxon>Pteriomorphia</taxon>
        <taxon>Pterioida</taxon>
        <taxon>Pterioidea</taxon>
        <taxon>Pteriidae</taxon>
        <taxon>Pinctada</taxon>
    </lineage>
</organism>
<dbReference type="InterPro" id="IPR002355">
    <property type="entry name" value="Cu_oxidase_Cu_BS"/>
</dbReference>
<evidence type="ECO:0000256" key="2">
    <source>
        <dbReference type="ARBA" id="ARBA00023002"/>
    </source>
</evidence>
<protein>
    <recommendedName>
        <fullName evidence="4">ShKT domain-containing protein</fullName>
    </recommendedName>
</protein>
<dbReference type="InterPro" id="IPR033138">
    <property type="entry name" value="Cu_oxidase_CS"/>
</dbReference>
<name>A0AA89C808_PINIB</name>
<keyword evidence="1" id="KW-0479">Metal-binding</keyword>
<sequence length="336" mass="37712">MSSDPTSKGLADGVSKVSIDGVRQEFLNFRLKRSPSIHPTTNDIQFKDPSVPFILHPDELAKDCNGVSCSNDTVCKCTQSISVGFMEPLILIFVVFGIDKEPHHPIHVHGHSFRILKVGYPEYDETSGHIITKNGDLNCGYSNQTYGCEWTNESWALGQIPGLELTNPPKKDTVVVPSGGYVIVHITADNPGTWIIHCHVESHVLNGMSIVLNEVPGQIPKPPKGFPSCGDFPPNQKYRTEPQINCSQTYENCTDNPKLDCRFFNYTQVCSQDSVYRPWARKNCPAYCGICYVPPTFTPCVDKLLNCEEYNKDLCTNPLYRFFREANCRKYCDLCT</sequence>
<feature type="domain" description="ShKT" evidence="4">
    <location>
        <begin position="299"/>
        <end position="336"/>
    </location>
</feature>
<dbReference type="PANTHER" id="PTHR11709:SF394">
    <property type="entry name" value="FI03373P-RELATED"/>
    <property type="match status" value="1"/>
</dbReference>
<proteinExistence type="predicted"/>
<dbReference type="Gene3D" id="1.10.10.1940">
    <property type="match status" value="1"/>
</dbReference>
<dbReference type="SMART" id="SM00254">
    <property type="entry name" value="ShKT"/>
    <property type="match status" value="2"/>
</dbReference>
<dbReference type="Gene3D" id="2.60.40.420">
    <property type="entry name" value="Cupredoxins - blue copper proteins"/>
    <property type="match status" value="1"/>
</dbReference>
<dbReference type="PROSITE" id="PS00080">
    <property type="entry name" value="MULTICOPPER_OXIDASE2"/>
    <property type="match status" value="1"/>
</dbReference>
<reference evidence="5" key="1">
    <citation type="submission" date="2019-08" db="EMBL/GenBank/DDBJ databases">
        <title>The improved chromosome-level genome for the pearl oyster Pinctada fucata martensii using PacBio sequencing and Hi-C.</title>
        <authorList>
            <person name="Zheng Z."/>
        </authorList>
    </citation>
    <scope>NUCLEOTIDE SEQUENCE</scope>
    <source>
        <strain evidence="5">ZZ-2019</strain>
        <tissue evidence="5">Adductor muscle</tissue>
    </source>
</reference>
<evidence type="ECO:0000313" key="6">
    <source>
        <dbReference type="Proteomes" id="UP001186944"/>
    </source>
</evidence>
<comment type="caution">
    <text evidence="5">The sequence shown here is derived from an EMBL/GenBank/DDBJ whole genome shotgun (WGS) entry which is preliminary data.</text>
</comment>
<dbReference type="SUPFAM" id="SSF49503">
    <property type="entry name" value="Cupredoxins"/>
    <property type="match status" value="1"/>
</dbReference>
<gene>
    <name evidence="5" type="ORF">FSP39_018485</name>
</gene>
<feature type="domain" description="ShKT" evidence="4">
    <location>
        <begin position="252"/>
        <end position="292"/>
    </location>
</feature>
<dbReference type="InterPro" id="IPR003582">
    <property type="entry name" value="ShKT_dom"/>
</dbReference>
<dbReference type="GO" id="GO:0005886">
    <property type="term" value="C:plasma membrane"/>
    <property type="evidence" value="ECO:0007669"/>
    <property type="project" value="TreeGrafter"/>
</dbReference>
<dbReference type="InterPro" id="IPR011706">
    <property type="entry name" value="Cu-oxidase_C"/>
</dbReference>
<accession>A0AA89C808</accession>
<evidence type="ECO:0000313" key="5">
    <source>
        <dbReference type="EMBL" id="KAK3103323.1"/>
    </source>
</evidence>
<dbReference type="EMBL" id="VSWD01000005">
    <property type="protein sequence ID" value="KAK3103323.1"/>
    <property type="molecule type" value="Genomic_DNA"/>
</dbReference>
<dbReference type="Pfam" id="PF07731">
    <property type="entry name" value="Cu-oxidase_2"/>
    <property type="match status" value="1"/>
</dbReference>
<evidence type="ECO:0000259" key="4">
    <source>
        <dbReference type="SMART" id="SM00254"/>
    </source>
</evidence>
<dbReference type="InterPro" id="IPR045087">
    <property type="entry name" value="Cu-oxidase_fam"/>
</dbReference>
<keyword evidence="2" id="KW-0560">Oxidoreductase</keyword>
<keyword evidence="3" id="KW-0186">Copper</keyword>
<evidence type="ECO:0000256" key="1">
    <source>
        <dbReference type="ARBA" id="ARBA00022723"/>
    </source>
</evidence>
<dbReference type="PANTHER" id="PTHR11709">
    <property type="entry name" value="MULTI-COPPER OXIDASE"/>
    <property type="match status" value="1"/>
</dbReference>
<dbReference type="Pfam" id="PF01549">
    <property type="entry name" value="ShK"/>
    <property type="match status" value="2"/>
</dbReference>
<dbReference type="GO" id="GO:0005507">
    <property type="term" value="F:copper ion binding"/>
    <property type="evidence" value="ECO:0007669"/>
    <property type="project" value="InterPro"/>
</dbReference>
<dbReference type="AlphaFoldDB" id="A0AA89C808"/>
<dbReference type="Proteomes" id="UP001186944">
    <property type="component" value="Unassembled WGS sequence"/>
</dbReference>
<dbReference type="GO" id="GO:0006826">
    <property type="term" value="P:iron ion transport"/>
    <property type="evidence" value="ECO:0007669"/>
    <property type="project" value="TreeGrafter"/>
</dbReference>
<dbReference type="PROSITE" id="PS00079">
    <property type="entry name" value="MULTICOPPER_OXIDASE1"/>
    <property type="match status" value="1"/>
</dbReference>
<keyword evidence="6" id="KW-1185">Reference proteome</keyword>
<dbReference type="CDD" id="cd13905">
    <property type="entry name" value="CuRO_3_tcLLC2_insect_like"/>
    <property type="match status" value="1"/>
</dbReference>
<evidence type="ECO:0000256" key="3">
    <source>
        <dbReference type="ARBA" id="ARBA00023008"/>
    </source>
</evidence>
<dbReference type="InterPro" id="IPR008972">
    <property type="entry name" value="Cupredoxin"/>
</dbReference>